<feature type="transmembrane region" description="Helical" evidence="7">
    <location>
        <begin position="423"/>
        <end position="443"/>
    </location>
</feature>
<dbReference type="InterPro" id="IPR003856">
    <property type="entry name" value="LPS_length_determ_N"/>
</dbReference>
<dbReference type="InterPro" id="IPR014345">
    <property type="entry name" value="XrtA_polysacc_chain"/>
</dbReference>
<evidence type="ECO:0000256" key="2">
    <source>
        <dbReference type="ARBA" id="ARBA00022475"/>
    </source>
</evidence>
<dbReference type="PANTHER" id="PTHR32309:SF13">
    <property type="entry name" value="FERRIC ENTEROBACTIN TRANSPORT PROTEIN FEPE"/>
    <property type="match status" value="1"/>
</dbReference>
<feature type="domain" description="Polysaccharide chain length determinant N-terminal" evidence="8">
    <location>
        <begin position="14"/>
        <end position="93"/>
    </location>
</feature>
<proteinExistence type="predicted"/>
<organism evidence="9 10">
    <name type="scientific">Massilia antarctica</name>
    <dbReference type="NCBI Taxonomy" id="2765360"/>
    <lineage>
        <taxon>Bacteria</taxon>
        <taxon>Pseudomonadati</taxon>
        <taxon>Pseudomonadota</taxon>
        <taxon>Betaproteobacteria</taxon>
        <taxon>Burkholderiales</taxon>
        <taxon>Oxalobacteraceae</taxon>
        <taxon>Telluria group</taxon>
        <taxon>Massilia</taxon>
    </lineage>
</organism>
<evidence type="ECO:0000256" key="7">
    <source>
        <dbReference type="SAM" id="Phobius"/>
    </source>
</evidence>
<accession>A0AA48W9S4</accession>
<evidence type="ECO:0000313" key="9">
    <source>
        <dbReference type="EMBL" id="QPI48462.1"/>
    </source>
</evidence>
<dbReference type="NCBIfam" id="TIGR03007">
    <property type="entry name" value="pepcterm_ChnLen"/>
    <property type="match status" value="1"/>
</dbReference>
<evidence type="ECO:0000256" key="3">
    <source>
        <dbReference type="ARBA" id="ARBA00022692"/>
    </source>
</evidence>
<dbReference type="Proteomes" id="UP000662888">
    <property type="component" value="Chromosome"/>
</dbReference>
<feature type="coiled-coil region" evidence="6">
    <location>
        <begin position="168"/>
        <end position="195"/>
    </location>
</feature>
<sequence>MEDFISQMLLHARGIWKYRWLAVGLMWVVACAGWVVVLRLPNNYQSSARVFVDTQSILKPLMAGMTSIPNVQQQVSIMSRTLLSRPNLERVLRMVDLDVNATTPRQRESQIDELAARLKITDTSTNDIYSITYAGDNPKQVHDVVQALLTIFLEGSFKGKKGDSQQAIRFIDEQIKNYEQRLVAAENTVKEFKLRNSALLPRQGVDYGAQLAIASDALSTARIDLLEAEQARLAIQARINGDPQPAGSGSRARTVVNPDIDARIAAINKNLDTLRLQYTDLHPDVIAARRLLAQLEARKIEESKHAERDGDPGRYYSPMLQQLKVALTEADAKVAAMRVRVHEYTVRQERLQEQSNAVPEVESQLAQLNRDYDVNKDNYEKLIARRESAKLSGDLSSSTEMMTFRIIDPPIMPVAPSGPNRRLFYSGVLAIALCAGLGAAVLVSQVRPTFVCPSALSEITGLNVIGTVSMSWTDAERRKLRRGQYLLGLAFSALLGAYGALMASGFFTS</sequence>
<feature type="transmembrane region" description="Helical" evidence="7">
    <location>
        <begin position="20"/>
        <end position="40"/>
    </location>
</feature>
<evidence type="ECO:0000256" key="5">
    <source>
        <dbReference type="ARBA" id="ARBA00023136"/>
    </source>
</evidence>
<dbReference type="EMBL" id="CP065053">
    <property type="protein sequence ID" value="QPI48462.1"/>
    <property type="molecule type" value="Genomic_DNA"/>
</dbReference>
<dbReference type="PANTHER" id="PTHR32309">
    <property type="entry name" value="TYROSINE-PROTEIN KINASE"/>
    <property type="match status" value="1"/>
</dbReference>
<evidence type="ECO:0000256" key="4">
    <source>
        <dbReference type="ARBA" id="ARBA00022989"/>
    </source>
</evidence>
<keyword evidence="6" id="KW-0175">Coiled coil</keyword>
<evidence type="ECO:0000313" key="10">
    <source>
        <dbReference type="Proteomes" id="UP000662888"/>
    </source>
</evidence>
<name>A0AA48W9S4_9BURK</name>
<feature type="coiled-coil region" evidence="6">
    <location>
        <begin position="351"/>
        <end position="385"/>
    </location>
</feature>
<evidence type="ECO:0000256" key="6">
    <source>
        <dbReference type="SAM" id="Coils"/>
    </source>
</evidence>
<dbReference type="RefSeq" id="WP_206088081.1">
    <property type="nucleotide sequence ID" value="NZ_CP065053.1"/>
</dbReference>
<dbReference type="Pfam" id="PF02706">
    <property type="entry name" value="Wzz"/>
    <property type="match status" value="1"/>
</dbReference>
<keyword evidence="10" id="KW-1185">Reference proteome</keyword>
<feature type="transmembrane region" description="Helical" evidence="7">
    <location>
        <begin position="485"/>
        <end position="507"/>
    </location>
</feature>
<keyword evidence="5 7" id="KW-0472">Membrane</keyword>
<evidence type="ECO:0000256" key="1">
    <source>
        <dbReference type="ARBA" id="ARBA00004651"/>
    </source>
</evidence>
<keyword evidence="3 7" id="KW-0812">Transmembrane</keyword>
<evidence type="ECO:0000259" key="8">
    <source>
        <dbReference type="Pfam" id="PF02706"/>
    </source>
</evidence>
<keyword evidence="2" id="KW-1003">Cell membrane</keyword>
<comment type="subcellular location">
    <subcellularLocation>
        <location evidence="1">Cell membrane</location>
        <topology evidence="1">Multi-pass membrane protein</topology>
    </subcellularLocation>
</comment>
<dbReference type="InterPro" id="IPR050445">
    <property type="entry name" value="Bact_polysacc_biosynth/exp"/>
</dbReference>
<reference evidence="9 10" key="1">
    <citation type="submission" date="2020-11" db="EMBL/GenBank/DDBJ databases">
        <authorList>
            <person name="Sun Q."/>
        </authorList>
    </citation>
    <scope>NUCLEOTIDE SEQUENCE [LARGE SCALE GENOMIC DNA]</scope>
    <source>
        <strain evidence="9 10">P8398</strain>
    </source>
</reference>
<protein>
    <submittedName>
        <fullName evidence="9">Chain length-determining protein</fullName>
    </submittedName>
</protein>
<keyword evidence="4 7" id="KW-1133">Transmembrane helix</keyword>
<gene>
    <name evidence="9" type="ORF">IV454_23450</name>
</gene>